<evidence type="ECO:0000313" key="2">
    <source>
        <dbReference type="Ensembl" id="ENSDCDP00010002688.1"/>
    </source>
</evidence>
<dbReference type="PANTHER" id="PTHR15967:SF0">
    <property type="entry name" value="E2F-ASSOCIATED PHOSPHOPROTEIN"/>
    <property type="match status" value="1"/>
</dbReference>
<dbReference type="Proteomes" id="UP000694580">
    <property type="component" value="Chromosome 1"/>
</dbReference>
<proteinExistence type="predicted"/>
<dbReference type="InterPro" id="IPR019370">
    <property type="entry name" value="E2F-assoc_phosphoprotein"/>
</dbReference>
<keyword evidence="3" id="KW-1185">Reference proteome</keyword>
<reference evidence="2" key="3">
    <citation type="submission" date="2025-09" db="UniProtKB">
        <authorList>
            <consortium name="Ensembl"/>
        </authorList>
    </citation>
    <scope>IDENTIFICATION</scope>
</reference>
<dbReference type="GeneTree" id="ENSGT00390000001332"/>
<organism evidence="2 3">
    <name type="scientific">Denticeps clupeoides</name>
    <name type="common">denticle herring</name>
    <dbReference type="NCBI Taxonomy" id="299321"/>
    <lineage>
        <taxon>Eukaryota</taxon>
        <taxon>Metazoa</taxon>
        <taxon>Chordata</taxon>
        <taxon>Craniata</taxon>
        <taxon>Vertebrata</taxon>
        <taxon>Euteleostomi</taxon>
        <taxon>Actinopterygii</taxon>
        <taxon>Neopterygii</taxon>
        <taxon>Teleostei</taxon>
        <taxon>Clupei</taxon>
        <taxon>Clupeiformes</taxon>
        <taxon>Denticipitoidei</taxon>
        <taxon>Denticipitidae</taxon>
        <taxon>Denticeps</taxon>
    </lineage>
</organism>
<feature type="compositionally biased region" description="Polar residues" evidence="1">
    <location>
        <begin position="86"/>
        <end position="95"/>
    </location>
</feature>
<dbReference type="GO" id="GO:0005634">
    <property type="term" value="C:nucleus"/>
    <property type="evidence" value="ECO:0007669"/>
    <property type="project" value="TreeGrafter"/>
</dbReference>
<dbReference type="Pfam" id="PF10238">
    <property type="entry name" value="Eapp_C"/>
    <property type="match status" value="1"/>
</dbReference>
<sequence length="309" mass="35193">MDRREEYDSYEVEEPSDEERASSSDDELDVLLNGTPEQKKKLLREYLTGESESSSGDEFEKEMEAELSTTMKSMECKWAAPHGQVAASSGTSDNPGLTGAGPPQVYDSVYFDSDSDSDQEGSSRCERKKQRTVLTNDELFYDPDEDDRDQAWVDARRKARNQRCPGSFSNRKVKTDALPSSDAVLNCPACMTTLCLDCQSEQKFHIDHSVNITVRTIHVFSMFVMNCTVNKEEVLRYKAPQKKRQTKRPRKKLRQETESTEPVSTDLRLEGMEEDETYHPVKCTECSTEVAVLDKDEVYHFFNILASHS</sequence>
<evidence type="ECO:0000256" key="1">
    <source>
        <dbReference type="SAM" id="MobiDB-lite"/>
    </source>
</evidence>
<feature type="compositionally biased region" description="Basic residues" evidence="1">
    <location>
        <begin position="240"/>
        <end position="253"/>
    </location>
</feature>
<feature type="compositionally biased region" description="Acidic residues" evidence="1">
    <location>
        <begin position="55"/>
        <end position="65"/>
    </location>
</feature>
<evidence type="ECO:0000313" key="3">
    <source>
        <dbReference type="Proteomes" id="UP000694580"/>
    </source>
</evidence>
<reference evidence="2" key="2">
    <citation type="submission" date="2025-08" db="UniProtKB">
        <authorList>
            <consortium name="Ensembl"/>
        </authorList>
    </citation>
    <scope>IDENTIFICATION</scope>
</reference>
<name>A0AAY4A012_9TELE</name>
<feature type="region of interest" description="Disordered" evidence="1">
    <location>
        <begin position="1"/>
        <end position="128"/>
    </location>
</feature>
<accession>A0AAY4A012</accession>
<gene>
    <name evidence="2" type="primary">EAPP</name>
</gene>
<feature type="compositionally biased region" description="Acidic residues" evidence="1">
    <location>
        <begin position="8"/>
        <end position="17"/>
    </location>
</feature>
<dbReference type="AlphaFoldDB" id="A0AAY4A012"/>
<feature type="region of interest" description="Disordered" evidence="1">
    <location>
        <begin position="240"/>
        <end position="264"/>
    </location>
</feature>
<reference evidence="2 3" key="1">
    <citation type="submission" date="2020-06" db="EMBL/GenBank/DDBJ databases">
        <authorList>
            <consortium name="Wellcome Sanger Institute Data Sharing"/>
        </authorList>
    </citation>
    <scope>NUCLEOTIDE SEQUENCE [LARGE SCALE GENOMIC DNA]</scope>
</reference>
<protein>
    <recommendedName>
        <fullName evidence="4">E2F-associated phosphoprotein</fullName>
    </recommendedName>
</protein>
<evidence type="ECO:0008006" key="4">
    <source>
        <dbReference type="Google" id="ProtNLM"/>
    </source>
</evidence>
<dbReference type="Ensembl" id="ENSDCDT00010002794.1">
    <property type="protein sequence ID" value="ENSDCDP00010002688.1"/>
    <property type="gene ID" value="ENSDCDG00010001286.1"/>
</dbReference>
<dbReference type="PANTHER" id="PTHR15967">
    <property type="entry name" value="E2F-ASSOCIATED PHOSPHOPROTEIN"/>
    <property type="match status" value="1"/>
</dbReference>